<evidence type="ECO:0000313" key="4">
    <source>
        <dbReference type="Proteomes" id="UP000002385"/>
    </source>
</evidence>
<proteinExistence type="predicted"/>
<keyword evidence="3" id="KW-0614">Plasmid</keyword>
<reference evidence="3 4" key="1">
    <citation type="submission" date="2008-12" db="EMBL/GenBank/DDBJ databases">
        <title>Complete sequence of plasmid2 of Methylobacterium chloromethanicum CM4.</title>
        <authorList>
            <consortium name="US DOE Joint Genome Institute"/>
            <person name="Lucas S."/>
            <person name="Copeland A."/>
            <person name="Lapidus A."/>
            <person name="Glavina del Rio T."/>
            <person name="Dalin E."/>
            <person name="Tice H."/>
            <person name="Bruce D."/>
            <person name="Goodwin L."/>
            <person name="Pitluck S."/>
            <person name="Chertkov O."/>
            <person name="Brettin T."/>
            <person name="Detter J.C."/>
            <person name="Han C."/>
            <person name="Larimer F."/>
            <person name="Land M."/>
            <person name="Hauser L."/>
            <person name="Kyrpides N."/>
            <person name="Mikhailova N."/>
            <person name="Marx C."/>
            <person name="Richardson P."/>
        </authorList>
    </citation>
    <scope>NUCLEOTIDE SEQUENCE [LARGE SCALE GENOMIC DNA]</scope>
    <source>
        <strain evidence="4">CM4 / NCIMB 13688</strain>
        <plasmid evidence="3 4">pCMU02</plasmid>
    </source>
</reference>
<dbReference type="EMBL" id="CP001300">
    <property type="protein sequence ID" value="ACK86480.1"/>
    <property type="molecule type" value="Genomic_DNA"/>
</dbReference>
<gene>
    <name evidence="3" type="ordered locus">Mchl_5769</name>
</gene>
<evidence type="ECO:0000256" key="1">
    <source>
        <dbReference type="SAM" id="MobiDB-lite"/>
    </source>
</evidence>
<organism evidence="3 4">
    <name type="scientific">Methylorubrum extorquens (strain CM4 / NCIMB 13688)</name>
    <name type="common">Methylobacterium extorquens</name>
    <dbReference type="NCBI Taxonomy" id="440085"/>
    <lineage>
        <taxon>Bacteria</taxon>
        <taxon>Pseudomonadati</taxon>
        <taxon>Pseudomonadota</taxon>
        <taxon>Alphaproteobacteria</taxon>
        <taxon>Hyphomicrobiales</taxon>
        <taxon>Methylobacteriaceae</taxon>
        <taxon>Methylorubrum</taxon>
    </lineage>
</organism>
<evidence type="ECO:0000313" key="3">
    <source>
        <dbReference type="EMBL" id="ACK86480.1"/>
    </source>
</evidence>
<dbReference type="AlphaFoldDB" id="B7L3S2"/>
<feature type="region of interest" description="Disordered" evidence="1">
    <location>
        <begin position="1"/>
        <end position="25"/>
    </location>
</feature>
<protein>
    <recommendedName>
        <fullName evidence="2">DUF5681 domain-containing protein</fullName>
    </recommendedName>
</protein>
<dbReference type="InterPro" id="IPR043736">
    <property type="entry name" value="DUF5681"/>
</dbReference>
<dbReference type="HOGENOM" id="CLU_137974_1_0_5"/>
<feature type="domain" description="DUF5681" evidence="2">
    <location>
        <begin position="5"/>
        <end position="65"/>
    </location>
</feature>
<evidence type="ECO:0000259" key="2">
    <source>
        <dbReference type="Pfam" id="PF18932"/>
    </source>
</evidence>
<name>B7L3S2_METC4</name>
<dbReference type="Pfam" id="PF18932">
    <property type="entry name" value="DUF5681"/>
    <property type="match status" value="1"/>
</dbReference>
<dbReference type="Proteomes" id="UP000002385">
    <property type="component" value="Plasmid pCMU02"/>
</dbReference>
<geneLocation type="plasmid" evidence="3 4">
    <name>pCMU02</name>
</geneLocation>
<dbReference type="RefSeq" id="WP_012606464.1">
    <property type="nucleotide sequence ID" value="NC_011760.1"/>
</dbReference>
<reference evidence="3 4" key="2">
    <citation type="journal article" date="2012" name="J. Bacteriol.">
        <title>Complete genome sequences of six strains of the genus Methylobacterium.</title>
        <authorList>
            <person name="Marx C.J."/>
            <person name="Bringel F."/>
            <person name="Chistoserdova L."/>
            <person name="Moulin L."/>
            <person name="Farhan Ul Haque M."/>
            <person name="Fleischman D.E."/>
            <person name="Gruffaz C."/>
            <person name="Jourand P."/>
            <person name="Knief C."/>
            <person name="Lee M.C."/>
            <person name="Muller E.E."/>
            <person name="Nadalig T."/>
            <person name="Peyraud R."/>
            <person name="Roselli S."/>
            <person name="Russ L."/>
            <person name="Goodwin L.A."/>
            <person name="Ivanova N."/>
            <person name="Kyrpides N."/>
            <person name="Lajus A."/>
            <person name="Land M.L."/>
            <person name="Medigue C."/>
            <person name="Mikhailova N."/>
            <person name="Nolan M."/>
            <person name="Woyke T."/>
            <person name="Stolyar S."/>
            <person name="Vorholt J.A."/>
            <person name="Vuilleumier S."/>
        </authorList>
    </citation>
    <scope>NUCLEOTIDE SEQUENCE [LARGE SCALE GENOMIC DNA]</scope>
    <source>
        <strain evidence="4">CM4 / NCIMB 13688</strain>
        <plasmid evidence="3 4">pCMU02</plasmid>
    </source>
</reference>
<accession>B7L3S2</accession>
<sequence length="140" mass="15007">MNTNSGRFEKGQSGNPAGKTPGTRNRTTIAMQELLEGEADALTRKAIELALGGDTVALRMCMERIIPFRKDRHVIFDLPKIETAADIPKATASLLEAVASGTITPAESADIGRAVDAHLKALETHELTERLNRLDGATGQ</sequence>
<dbReference type="KEGG" id="mch:Mchl_5769"/>